<dbReference type="AlphaFoldDB" id="A0A699Z101"/>
<evidence type="ECO:0000313" key="3">
    <source>
        <dbReference type="Proteomes" id="UP000485058"/>
    </source>
</evidence>
<dbReference type="Proteomes" id="UP000485058">
    <property type="component" value="Unassembled WGS sequence"/>
</dbReference>
<keyword evidence="3" id="KW-1185">Reference proteome</keyword>
<gene>
    <name evidence="2" type="ORF">HaLaN_04098</name>
</gene>
<feature type="non-terminal residue" evidence="2">
    <location>
        <position position="248"/>
    </location>
</feature>
<evidence type="ECO:0000256" key="1">
    <source>
        <dbReference type="SAM" id="MobiDB-lite"/>
    </source>
</evidence>
<name>A0A699Z101_HAELA</name>
<comment type="caution">
    <text evidence="2">The sequence shown here is derived from an EMBL/GenBank/DDBJ whole genome shotgun (WGS) entry which is preliminary data.</text>
</comment>
<feature type="non-terminal residue" evidence="2">
    <location>
        <position position="1"/>
    </location>
</feature>
<accession>A0A699Z101</accession>
<reference evidence="2 3" key="1">
    <citation type="submission" date="2020-02" db="EMBL/GenBank/DDBJ databases">
        <title>Draft genome sequence of Haematococcus lacustris strain NIES-144.</title>
        <authorList>
            <person name="Morimoto D."/>
            <person name="Nakagawa S."/>
            <person name="Yoshida T."/>
            <person name="Sawayama S."/>
        </authorList>
    </citation>
    <scope>NUCLEOTIDE SEQUENCE [LARGE SCALE GENOMIC DNA]</scope>
    <source>
        <strain evidence="2 3">NIES-144</strain>
    </source>
</reference>
<proteinExistence type="predicted"/>
<protein>
    <submittedName>
        <fullName evidence="2">Uncharacterized protein</fullName>
    </submittedName>
</protein>
<organism evidence="2 3">
    <name type="scientific">Haematococcus lacustris</name>
    <name type="common">Green alga</name>
    <name type="synonym">Haematococcus pluvialis</name>
    <dbReference type="NCBI Taxonomy" id="44745"/>
    <lineage>
        <taxon>Eukaryota</taxon>
        <taxon>Viridiplantae</taxon>
        <taxon>Chlorophyta</taxon>
        <taxon>core chlorophytes</taxon>
        <taxon>Chlorophyceae</taxon>
        <taxon>CS clade</taxon>
        <taxon>Chlamydomonadales</taxon>
        <taxon>Haematococcaceae</taxon>
        <taxon>Haematococcus</taxon>
    </lineage>
</organism>
<dbReference type="EMBL" id="BLLF01000203">
    <property type="protein sequence ID" value="GFH09032.1"/>
    <property type="molecule type" value="Genomic_DNA"/>
</dbReference>
<feature type="region of interest" description="Disordered" evidence="1">
    <location>
        <begin position="153"/>
        <end position="175"/>
    </location>
</feature>
<evidence type="ECO:0000313" key="2">
    <source>
        <dbReference type="EMBL" id="GFH09032.1"/>
    </source>
</evidence>
<sequence length="248" mass="27249">MIARRSVGRTLPMCACAACKELPWRATAKRGIGEGRDDQVTSLFLSGFQPNPFSSSLMKLNQQRIIAEPTAHRAHLTRALAISQCNIDEFPASIPHRIDGWIRLETCLEYAPNMPKTCLEHASKSHKSIPPSNRQLTPSKDWADISRRRSPYSVRNRGGIGGGENVRRPVGQVPSTTTKFRPAALLQPDSGRGAFALFLQSGDLSTTVMYDRDGVRDQNDIQATPPPLMPGLLLTCVNLNSTSQLTES</sequence>